<evidence type="ECO:0000256" key="6">
    <source>
        <dbReference type="ARBA" id="ARBA00022679"/>
    </source>
</evidence>
<dbReference type="SMART" id="SM00388">
    <property type="entry name" value="HisKA"/>
    <property type="match status" value="1"/>
</dbReference>
<keyword evidence="9 12" id="KW-1133">Transmembrane helix</keyword>
<evidence type="ECO:0000256" key="11">
    <source>
        <dbReference type="ARBA" id="ARBA00023136"/>
    </source>
</evidence>
<feature type="transmembrane region" description="Helical" evidence="12">
    <location>
        <begin position="186"/>
        <end position="203"/>
    </location>
</feature>
<evidence type="ECO:0000256" key="9">
    <source>
        <dbReference type="ARBA" id="ARBA00022989"/>
    </source>
</evidence>
<proteinExistence type="predicted"/>
<dbReference type="SUPFAM" id="SSF47384">
    <property type="entry name" value="Homodimeric domain of signal transducing histidine kinase"/>
    <property type="match status" value="1"/>
</dbReference>
<dbReference type="PANTHER" id="PTHR44936">
    <property type="entry name" value="SENSOR PROTEIN CREC"/>
    <property type="match status" value="1"/>
</dbReference>
<dbReference type="InterPro" id="IPR036097">
    <property type="entry name" value="HisK_dim/P_sf"/>
</dbReference>
<keyword evidence="7 12" id="KW-0812">Transmembrane</keyword>
<keyword evidence="5" id="KW-0997">Cell inner membrane</keyword>
<dbReference type="SUPFAM" id="SSF55874">
    <property type="entry name" value="ATPase domain of HSP90 chaperone/DNA topoisomerase II/histidine kinase"/>
    <property type="match status" value="1"/>
</dbReference>
<keyword evidence="15" id="KW-1185">Reference proteome</keyword>
<keyword evidence="6" id="KW-0808">Transferase</keyword>
<dbReference type="CDD" id="cd00082">
    <property type="entry name" value="HisKA"/>
    <property type="match status" value="1"/>
</dbReference>
<feature type="transmembrane region" description="Helical" evidence="12">
    <location>
        <begin position="12"/>
        <end position="33"/>
    </location>
</feature>
<evidence type="ECO:0000259" key="13">
    <source>
        <dbReference type="PROSITE" id="PS50109"/>
    </source>
</evidence>
<dbReference type="SMART" id="SM00387">
    <property type="entry name" value="HATPase_c"/>
    <property type="match status" value="1"/>
</dbReference>
<evidence type="ECO:0000256" key="4">
    <source>
        <dbReference type="ARBA" id="ARBA00022475"/>
    </source>
</evidence>
<evidence type="ECO:0000256" key="2">
    <source>
        <dbReference type="ARBA" id="ARBA00004429"/>
    </source>
</evidence>
<name>A0A7L9WNR6_9RHOB</name>
<comment type="catalytic activity">
    <reaction evidence="1">
        <text>ATP + protein L-histidine = ADP + protein N-phospho-L-histidine.</text>
        <dbReference type="EC" id="2.7.13.3"/>
    </reaction>
</comment>
<dbReference type="Gene3D" id="1.10.287.130">
    <property type="match status" value="1"/>
</dbReference>
<dbReference type="InterPro" id="IPR036890">
    <property type="entry name" value="HATPase_C_sf"/>
</dbReference>
<dbReference type="InterPro" id="IPR003661">
    <property type="entry name" value="HisK_dim/P_dom"/>
</dbReference>
<feature type="domain" description="Histidine kinase" evidence="13">
    <location>
        <begin position="264"/>
        <end position="483"/>
    </location>
</feature>
<keyword evidence="11 12" id="KW-0472">Membrane</keyword>
<dbReference type="Pfam" id="PF02518">
    <property type="entry name" value="HATPase_c"/>
    <property type="match status" value="1"/>
</dbReference>
<dbReference type="InterPro" id="IPR003594">
    <property type="entry name" value="HATPase_dom"/>
</dbReference>
<evidence type="ECO:0000256" key="1">
    <source>
        <dbReference type="ARBA" id="ARBA00000085"/>
    </source>
</evidence>
<dbReference type="CDD" id="cd00075">
    <property type="entry name" value="HATPase"/>
    <property type="match status" value="1"/>
</dbReference>
<organism evidence="14 15">
    <name type="scientific">Pseudooceanicola spongiae</name>
    <dbReference type="NCBI Taxonomy" id="2613965"/>
    <lineage>
        <taxon>Bacteria</taxon>
        <taxon>Pseudomonadati</taxon>
        <taxon>Pseudomonadota</taxon>
        <taxon>Alphaproteobacteria</taxon>
        <taxon>Rhodobacterales</taxon>
        <taxon>Paracoccaceae</taxon>
        <taxon>Pseudooceanicola</taxon>
    </lineage>
</organism>
<evidence type="ECO:0000256" key="12">
    <source>
        <dbReference type="SAM" id="Phobius"/>
    </source>
</evidence>
<dbReference type="EC" id="2.7.13.3" evidence="3"/>
<dbReference type="InterPro" id="IPR050980">
    <property type="entry name" value="2C_sensor_his_kinase"/>
</dbReference>
<comment type="subcellular location">
    <subcellularLocation>
        <location evidence="2">Cell inner membrane</location>
        <topology evidence="2">Multi-pass membrane protein</topology>
    </subcellularLocation>
</comment>
<evidence type="ECO:0000256" key="5">
    <source>
        <dbReference type="ARBA" id="ARBA00022519"/>
    </source>
</evidence>
<dbReference type="GO" id="GO:0000155">
    <property type="term" value="F:phosphorelay sensor kinase activity"/>
    <property type="evidence" value="ECO:0007669"/>
    <property type="project" value="InterPro"/>
</dbReference>
<keyword evidence="10" id="KW-0902">Two-component regulatory system</keyword>
<keyword evidence="8 14" id="KW-0418">Kinase</keyword>
<dbReference type="PROSITE" id="PS50109">
    <property type="entry name" value="HIS_KIN"/>
    <property type="match status" value="1"/>
</dbReference>
<dbReference type="RefSeq" id="WP_193083061.1">
    <property type="nucleotide sequence ID" value="NZ_CP045201.1"/>
</dbReference>
<dbReference type="Gene3D" id="3.30.565.10">
    <property type="entry name" value="Histidine kinase-like ATPase, C-terminal domain"/>
    <property type="match status" value="1"/>
</dbReference>
<dbReference type="InterPro" id="IPR005467">
    <property type="entry name" value="His_kinase_dom"/>
</dbReference>
<protein>
    <recommendedName>
        <fullName evidence="3">histidine kinase</fullName>
        <ecNumber evidence="3">2.7.13.3</ecNumber>
    </recommendedName>
</protein>
<evidence type="ECO:0000256" key="7">
    <source>
        <dbReference type="ARBA" id="ARBA00022692"/>
    </source>
</evidence>
<keyword evidence="4" id="KW-1003">Cell membrane</keyword>
<dbReference type="AlphaFoldDB" id="A0A7L9WNR6"/>
<reference evidence="14 15" key="1">
    <citation type="submission" date="2019-10" db="EMBL/GenBank/DDBJ databases">
        <title>Pseudopuniceibacterium sp. HQ09 islated from Antarctica.</title>
        <authorList>
            <person name="Liao L."/>
            <person name="Su S."/>
            <person name="Chen B."/>
            <person name="Yu Y."/>
        </authorList>
    </citation>
    <scope>NUCLEOTIDE SEQUENCE [LARGE SCALE GENOMIC DNA]</scope>
    <source>
        <strain evidence="14 15">HQ09</strain>
    </source>
</reference>
<evidence type="ECO:0000256" key="3">
    <source>
        <dbReference type="ARBA" id="ARBA00012438"/>
    </source>
</evidence>
<evidence type="ECO:0000313" key="15">
    <source>
        <dbReference type="Proteomes" id="UP000594118"/>
    </source>
</evidence>
<evidence type="ECO:0000256" key="8">
    <source>
        <dbReference type="ARBA" id="ARBA00022777"/>
    </source>
</evidence>
<dbReference type="KEGG" id="pshq:F3W81_07885"/>
<dbReference type="PANTHER" id="PTHR44936:SF5">
    <property type="entry name" value="SENSOR HISTIDINE KINASE ENVZ"/>
    <property type="match status" value="1"/>
</dbReference>
<dbReference type="Proteomes" id="UP000594118">
    <property type="component" value="Chromosome"/>
</dbReference>
<evidence type="ECO:0000256" key="10">
    <source>
        <dbReference type="ARBA" id="ARBA00023012"/>
    </source>
</evidence>
<sequence>MIAGSASLRRLGTIWMLSAFAAGGLSAGLWFSAQSAWDAYLSRAYVAGVTLYDALSHPSATLEGVTIRPVAPADLELAERGAFNRMPDVPTPAYVTRASIRDATNDDFGGLQLRLAIVSDGVRYEVAQLNPGDGRSAPEKLGHVTRLLASYCSQPVLFAQMGDAPWQRIDGRAVWGCDAAPRDTRLIGLLIALLALAAIYTRVAGTSAQFVQFAETLRSRRRLGGPQAYTAEGPQELGAIVEAVNAYLEAERDQLSRRATVLSGVSHDLGTPATRLRLRTALITDDALRAKFDTDIDRMTGMIESVLTYTRSELSVEAPRQISLSALVHSIVADFQDMGLPVELSEAGPQMLQSSGSVFGARTRATALPDSGRVLVTARPVALQRAVTNLIDNALKYGRRARVELVATSESAVIAIEDEGTEQRAEEVEALMQPFRRGANAGAIEGFGLGLTIVMAVAEQHGGALSFANGRRGLRAQLEIRRS</sequence>
<dbReference type="EMBL" id="CP045201">
    <property type="protein sequence ID" value="QOL80740.1"/>
    <property type="molecule type" value="Genomic_DNA"/>
</dbReference>
<accession>A0A7L9WNR6</accession>
<evidence type="ECO:0000313" key="14">
    <source>
        <dbReference type="EMBL" id="QOL80740.1"/>
    </source>
</evidence>
<gene>
    <name evidence="14" type="ORF">F3W81_07885</name>
</gene>
<dbReference type="GO" id="GO:0005886">
    <property type="term" value="C:plasma membrane"/>
    <property type="evidence" value="ECO:0007669"/>
    <property type="project" value="UniProtKB-SubCell"/>
</dbReference>